<dbReference type="GO" id="GO:0051391">
    <property type="term" value="P:tRNA acetylation"/>
    <property type="evidence" value="ECO:0007669"/>
    <property type="project" value="UniProtKB-UniRule"/>
</dbReference>
<dbReference type="Gene3D" id="3.40.50.11040">
    <property type="match status" value="1"/>
</dbReference>
<dbReference type="AlphaFoldDB" id="A0A437QD32"/>
<dbReference type="GO" id="GO:1990883">
    <property type="term" value="F:18S rRNA cytidine N-acetyltransferase activity"/>
    <property type="evidence" value="ECO:0007669"/>
    <property type="project" value="TreeGrafter"/>
</dbReference>
<dbReference type="GO" id="GO:1904812">
    <property type="term" value="P:rRNA acetylation involved in maturation of SSU-rRNA"/>
    <property type="evidence" value="ECO:0007669"/>
    <property type="project" value="TreeGrafter"/>
</dbReference>
<dbReference type="PROSITE" id="PS51186">
    <property type="entry name" value="GNAT"/>
    <property type="match status" value="1"/>
</dbReference>
<dbReference type="EMBL" id="SACQ01000001">
    <property type="protein sequence ID" value="RVU32450.1"/>
    <property type="molecule type" value="Genomic_DNA"/>
</dbReference>
<evidence type="ECO:0000256" key="5">
    <source>
        <dbReference type="ARBA" id="ARBA00022741"/>
    </source>
</evidence>
<dbReference type="InterPro" id="IPR007807">
    <property type="entry name" value="TcmA/NAT10_helicase"/>
</dbReference>
<keyword evidence="6 9" id="KW-0067">ATP-binding</keyword>
<dbReference type="InterPro" id="IPR032672">
    <property type="entry name" value="TmcA/NAT10/Kre33"/>
</dbReference>
<dbReference type="GO" id="GO:0051392">
    <property type="term" value="F:tRNA cytidine N4-acetyltransferase activity"/>
    <property type="evidence" value="ECO:0007669"/>
    <property type="project" value="UniProtKB-UniRule"/>
</dbReference>
<dbReference type="GO" id="GO:0002101">
    <property type="term" value="P:tRNA wobble cytosine modification"/>
    <property type="evidence" value="ECO:0007669"/>
    <property type="project" value="UniProtKB-UniRule"/>
</dbReference>
<dbReference type="SUPFAM" id="SSF52540">
    <property type="entry name" value="P-loop containing nucleoside triphosphate hydrolases"/>
    <property type="match status" value="1"/>
</dbReference>
<sequence>MPEGRTLLTRELDRLRRLAQSRNQRFALWLTGERAFLTFCLNEIRQNVFAPLNTLTISPIAHTEHQHHTVVASPNQLKRLLGQEFDVVLYDANCGINPDALGQLSGMVRGGGGFILLSSPPENSAFFADPEKSKLTVEPYTENDVGDRFLQRMAHVMQTHTAVSRIDQTDGVVSQTCFATGNNGPNERGLKAQSCVVETLWQRINREPGIATLTAERGRGKSAALGLVAQRALEAGRSVMLTAPDRGSVTSVLKFAGISHEGVYLPPHEMLAAPRCDLLLIDEAAAIPSYYLHQLVDHAPHVILATTTQGYEGTGQGFALRFMQWLRDKHESVTQLSLSAPIRWAEGDPLEDFFNQLLLLDASARRQQTKLTSPSPVSYQRISRQALGCDESTLIQLFGLLIDAHYRTTPGDLRILLDSPNMSIWLARVGDDVVAACLIAEEGELPEPLAMDIWRGRRRPRGHLAPQLLIAQAGHQQAGRYRYWRVVRIAVQDSMRRQGIAAGLLQHIEAQAVKGHVDFVAASFGASPQLQRFWQTQAFRCARLGTALDTASGSFALLVLKPLNEHANSEAARWEGHVGFQLAYGQATWMQNIAAYIDTALLPKAMQPDLSWCNNDIEGFCFHHRTYESVAASIKLLVDRNADQLIQLSERTRQLLEACANRQTSQQIIQKFGLRGKRDFVAQMRNAAKNLYPLIVSEEQI</sequence>
<reference evidence="11 12" key="1">
    <citation type="submission" date="2019-01" db="EMBL/GenBank/DDBJ databases">
        <authorList>
            <person name="Chen W.-M."/>
        </authorList>
    </citation>
    <scope>NUCLEOTIDE SEQUENCE [LARGE SCALE GENOMIC DNA]</scope>
    <source>
        <strain evidence="11 12">HPM-16</strain>
    </source>
</reference>
<dbReference type="Gene3D" id="1.20.120.890">
    <property type="entry name" value="tRNA(Met) cytidine acetyltransferase, tail domain"/>
    <property type="match status" value="1"/>
</dbReference>
<feature type="binding site" evidence="9">
    <location>
        <position position="343"/>
    </location>
    <ligand>
        <name>ATP</name>
        <dbReference type="ChEBI" id="CHEBI:30616"/>
    </ligand>
</feature>
<dbReference type="Pfam" id="PF13718">
    <property type="entry name" value="GNAT_acetyltr_2"/>
    <property type="match status" value="1"/>
</dbReference>
<dbReference type="InterPro" id="IPR027417">
    <property type="entry name" value="P-loop_NTPase"/>
</dbReference>
<comment type="subcellular location">
    <subcellularLocation>
        <location evidence="9">Cytoplasm</location>
    </subcellularLocation>
</comment>
<dbReference type="Gene3D" id="3.40.630.30">
    <property type="match status" value="1"/>
</dbReference>
<comment type="function">
    <text evidence="9">Catalyzes the formation of N(4)-acetylcytidine (ac(4)C) at the wobble position of tRNA(Met), by using acetyl-CoA as an acetyl donor and ATP (or GTP).</text>
</comment>
<dbReference type="GO" id="GO:0005524">
    <property type="term" value="F:ATP binding"/>
    <property type="evidence" value="ECO:0007669"/>
    <property type="project" value="UniProtKB-UniRule"/>
</dbReference>
<evidence type="ECO:0000256" key="9">
    <source>
        <dbReference type="HAMAP-Rule" id="MF_01886"/>
    </source>
</evidence>
<dbReference type="Pfam" id="PF08351">
    <property type="entry name" value="TmcA_N"/>
    <property type="match status" value="1"/>
</dbReference>
<dbReference type="PANTHER" id="PTHR10925">
    <property type="entry name" value="N-ACETYLTRANSFERASE 10"/>
    <property type="match status" value="1"/>
</dbReference>
<gene>
    <name evidence="9" type="primary">tmcA</name>
    <name evidence="11" type="ORF">EOE65_02035</name>
</gene>
<evidence type="ECO:0000256" key="1">
    <source>
        <dbReference type="ARBA" id="ARBA00022490"/>
    </source>
</evidence>
<dbReference type="SUPFAM" id="SSF55729">
    <property type="entry name" value="Acyl-CoA N-acyltransferases (Nat)"/>
    <property type="match status" value="1"/>
</dbReference>
<keyword evidence="2 9" id="KW-0820">tRNA-binding</keyword>
<evidence type="ECO:0000256" key="6">
    <source>
        <dbReference type="ARBA" id="ARBA00022840"/>
    </source>
</evidence>
<keyword evidence="4 9" id="KW-0819">tRNA processing</keyword>
<accession>A0A437QD32</accession>
<comment type="caution">
    <text evidence="9">Lacks conserved residue(s) required for the propagation of feature annotation.</text>
</comment>
<evidence type="ECO:0000256" key="8">
    <source>
        <dbReference type="ARBA" id="ARBA00023315"/>
    </source>
</evidence>
<dbReference type="RefSeq" id="WP_127692619.1">
    <property type="nucleotide sequence ID" value="NZ_SACQ01000001.1"/>
</dbReference>
<dbReference type="Proteomes" id="UP000282818">
    <property type="component" value="Unassembled WGS sequence"/>
</dbReference>
<dbReference type="InterPro" id="IPR024914">
    <property type="entry name" value="tRNA_acetyltr_TmcA"/>
</dbReference>
<protein>
    <recommendedName>
        <fullName evidence="9">tRNA(Met) cytidine acetyltransferase TmcA</fullName>
        <ecNumber evidence="9">2.3.1.193</ecNumber>
    </recommendedName>
</protein>
<dbReference type="GO" id="GO:0000049">
    <property type="term" value="F:tRNA binding"/>
    <property type="evidence" value="ECO:0007669"/>
    <property type="project" value="UniProtKB-UniRule"/>
</dbReference>
<comment type="similarity">
    <text evidence="9">Belongs to the TmcA family.</text>
</comment>
<keyword evidence="12" id="KW-1185">Reference proteome</keyword>
<keyword evidence="8 9" id="KW-0012">Acyltransferase</keyword>
<keyword evidence="1 9" id="KW-0963">Cytoplasm</keyword>
<name>A0A437QD32_9GAMM</name>
<evidence type="ECO:0000313" key="12">
    <source>
        <dbReference type="Proteomes" id="UP000282818"/>
    </source>
</evidence>
<dbReference type="InterPro" id="IPR038321">
    <property type="entry name" value="TmcA_C_sf"/>
</dbReference>
<comment type="catalytic activity">
    <reaction evidence="9">
        <text>cytidine(34) in elongator tRNA(Met) + acetyl-CoA + ATP + H2O = N(4)-acetylcytidine(34) in elongator tRNA(Met) + ADP + phosphate + CoA + H(+)</text>
        <dbReference type="Rhea" id="RHEA:43788"/>
        <dbReference type="Rhea" id="RHEA-COMP:10693"/>
        <dbReference type="Rhea" id="RHEA-COMP:10694"/>
        <dbReference type="ChEBI" id="CHEBI:15377"/>
        <dbReference type="ChEBI" id="CHEBI:15378"/>
        <dbReference type="ChEBI" id="CHEBI:30616"/>
        <dbReference type="ChEBI" id="CHEBI:43474"/>
        <dbReference type="ChEBI" id="CHEBI:57287"/>
        <dbReference type="ChEBI" id="CHEBI:57288"/>
        <dbReference type="ChEBI" id="CHEBI:74900"/>
        <dbReference type="ChEBI" id="CHEBI:82748"/>
        <dbReference type="ChEBI" id="CHEBI:456216"/>
        <dbReference type="EC" id="2.3.1.193"/>
    </reaction>
</comment>
<keyword evidence="3 9" id="KW-0808">Transferase</keyword>
<organism evidence="11 12">
    <name type="scientific">Neptunomonas marina</name>
    <dbReference type="NCBI Taxonomy" id="1815562"/>
    <lineage>
        <taxon>Bacteria</taxon>
        <taxon>Pseudomonadati</taxon>
        <taxon>Pseudomonadota</taxon>
        <taxon>Gammaproteobacteria</taxon>
        <taxon>Oceanospirillales</taxon>
        <taxon>Oceanospirillaceae</taxon>
        <taxon>Neptunomonas</taxon>
    </lineage>
</organism>
<feature type="binding site" evidence="9">
    <location>
        <begin position="489"/>
        <end position="491"/>
    </location>
    <ligand>
        <name>acetyl-CoA</name>
        <dbReference type="ChEBI" id="CHEBI:57288"/>
    </ligand>
</feature>
<evidence type="ECO:0000256" key="3">
    <source>
        <dbReference type="ARBA" id="ARBA00022679"/>
    </source>
</evidence>
<dbReference type="InterPro" id="IPR016181">
    <property type="entry name" value="Acyl_CoA_acyltransferase"/>
</dbReference>
<feature type="binding site" evidence="9">
    <location>
        <position position="193"/>
    </location>
    <ligand>
        <name>ATP</name>
        <dbReference type="ChEBI" id="CHEBI:30616"/>
    </ligand>
</feature>
<evidence type="ECO:0000256" key="4">
    <source>
        <dbReference type="ARBA" id="ARBA00022694"/>
    </source>
</evidence>
<keyword evidence="5 9" id="KW-0547">Nucleotide-binding</keyword>
<evidence type="ECO:0000259" key="10">
    <source>
        <dbReference type="PROSITE" id="PS51186"/>
    </source>
</evidence>
<dbReference type="Gene3D" id="3.40.50.300">
    <property type="entry name" value="P-loop containing nucleotide triphosphate hydrolases"/>
    <property type="match status" value="1"/>
</dbReference>
<feature type="domain" description="N-acetyltransferase" evidence="10">
    <location>
        <begin position="422"/>
        <end position="564"/>
    </location>
</feature>
<dbReference type="Pfam" id="PF05127">
    <property type="entry name" value="NAT10_TcmA_helicase"/>
    <property type="match status" value="1"/>
</dbReference>
<dbReference type="GO" id="GO:0005737">
    <property type="term" value="C:cytoplasm"/>
    <property type="evidence" value="ECO:0007669"/>
    <property type="project" value="UniProtKB-SubCell"/>
</dbReference>
<comment type="caution">
    <text evidence="11">The sequence shown here is derived from an EMBL/GenBank/DDBJ whole genome shotgun (WGS) entry which is preliminary data.</text>
</comment>
<keyword evidence="7 9" id="KW-0694">RNA-binding</keyword>
<evidence type="ECO:0000313" key="11">
    <source>
        <dbReference type="EMBL" id="RVU32450.1"/>
    </source>
</evidence>
<dbReference type="InterPro" id="IPR000182">
    <property type="entry name" value="GNAT_dom"/>
</dbReference>
<dbReference type="CDD" id="cd04301">
    <property type="entry name" value="NAT_SF"/>
    <property type="match status" value="1"/>
</dbReference>
<dbReference type="HAMAP" id="MF_01886">
    <property type="entry name" value="tRNA_acetyltr_TmcA"/>
    <property type="match status" value="1"/>
</dbReference>
<evidence type="ECO:0000256" key="7">
    <source>
        <dbReference type="ARBA" id="ARBA00022884"/>
    </source>
</evidence>
<dbReference type="InterPro" id="IPR013562">
    <property type="entry name" value="TmcA/NAT10_N"/>
</dbReference>
<proteinExistence type="inferred from homology"/>
<dbReference type="PANTHER" id="PTHR10925:SF5">
    <property type="entry name" value="RNA CYTIDINE ACETYLTRANSFERASE"/>
    <property type="match status" value="1"/>
</dbReference>
<evidence type="ECO:0000256" key="2">
    <source>
        <dbReference type="ARBA" id="ARBA00022555"/>
    </source>
</evidence>
<dbReference type="EC" id="2.3.1.193" evidence="9"/>